<evidence type="ECO:0000259" key="10">
    <source>
        <dbReference type="PROSITE" id="PS50171"/>
    </source>
</evidence>
<evidence type="ECO:0000313" key="12">
    <source>
        <dbReference type="Proteomes" id="UP000053664"/>
    </source>
</evidence>
<dbReference type="GO" id="GO:0005685">
    <property type="term" value="C:U1 snRNP"/>
    <property type="evidence" value="ECO:0007669"/>
    <property type="project" value="InterPro"/>
</dbReference>
<organism evidence="11 12">
    <name type="scientific">Pseudozyma flocculosa PF-1</name>
    <dbReference type="NCBI Taxonomy" id="1277687"/>
    <lineage>
        <taxon>Eukaryota</taxon>
        <taxon>Fungi</taxon>
        <taxon>Dikarya</taxon>
        <taxon>Basidiomycota</taxon>
        <taxon>Ustilaginomycotina</taxon>
        <taxon>Ustilaginomycetes</taxon>
        <taxon>Ustilaginales</taxon>
        <taxon>Ustilaginaceae</taxon>
        <taxon>Pseudozyma</taxon>
    </lineage>
</organism>
<dbReference type="EMBL" id="KE361640">
    <property type="protein sequence ID" value="EPQ27322.1"/>
    <property type="molecule type" value="Genomic_DNA"/>
</dbReference>
<dbReference type="PANTHER" id="PTHR31148:SF1">
    <property type="entry name" value="U1 SMALL NUCLEAR RIBONUCLEOPROTEIN C"/>
    <property type="match status" value="1"/>
</dbReference>
<evidence type="ECO:0000256" key="1">
    <source>
        <dbReference type="ARBA" id="ARBA00004123"/>
    </source>
</evidence>
<dbReference type="SUPFAM" id="SSF57667">
    <property type="entry name" value="beta-beta-alpha zinc fingers"/>
    <property type="match status" value="1"/>
</dbReference>
<dbReference type="InterPro" id="IPR000690">
    <property type="entry name" value="Matrin/U1-C_Znf_C2H2"/>
</dbReference>
<feature type="compositionally biased region" description="Gly residues" evidence="9">
    <location>
        <begin position="86"/>
        <end position="96"/>
    </location>
</feature>
<dbReference type="InterPro" id="IPR017340">
    <property type="entry name" value="U1_snRNP-C"/>
</dbReference>
<feature type="region of interest" description="Disordered" evidence="9">
    <location>
        <begin position="63"/>
        <end position="102"/>
    </location>
</feature>
<comment type="subunit">
    <text evidence="8">Component of the U1 snRNP. The U1 snRNP is composed of the U1 snRNA and the 7 core Sm proteins SNRPB, SNRPD1, SNRPD2, SNRPD3, SNRPE, SNRPF and SNRPG that assemble in a heptameric protein ring on the Sm site of the small nuclear RNA to form the core snRNP, and at least 3 U1 snRNP-specific proteins SNRNP70/U1-70K, SNRPA/U1-A and SNRPC/U1-C. SNRPC/U1-C interacts with U1 snRNA and the 5' splice-site region of the pre-mRNA. Interacts (via N-terminus) with TIA1 (via C-terminus); thereby promoting spliceosomal U1 snRNP recruitment to 5' splice sites.</text>
</comment>
<evidence type="ECO:0000256" key="3">
    <source>
        <dbReference type="ARBA" id="ARBA00022771"/>
    </source>
</evidence>
<evidence type="ECO:0000256" key="7">
    <source>
        <dbReference type="ARBA" id="ARBA00023274"/>
    </source>
</evidence>
<dbReference type="GO" id="GO:0008270">
    <property type="term" value="F:zinc ion binding"/>
    <property type="evidence" value="ECO:0007669"/>
    <property type="project" value="UniProtKB-KW"/>
</dbReference>
<dbReference type="GO" id="GO:0000395">
    <property type="term" value="P:mRNA 5'-splice site recognition"/>
    <property type="evidence" value="ECO:0007669"/>
    <property type="project" value="InterPro"/>
</dbReference>
<proteinExistence type="predicted"/>
<reference evidence="11 12" key="1">
    <citation type="journal article" date="2013" name="Plant Cell">
        <title>The transition from a phytopathogenic smut ancestor to an anamorphic biocontrol agent deciphered by comparative whole-genome analysis.</title>
        <authorList>
            <person name="Lefebvre F."/>
            <person name="Joly D.L."/>
            <person name="Labbe C."/>
            <person name="Teichmann B."/>
            <person name="Linning R."/>
            <person name="Belzile F."/>
            <person name="Bakkeren G."/>
            <person name="Belanger R.R."/>
        </authorList>
    </citation>
    <scope>NUCLEOTIDE SEQUENCE [LARGE SCALE GENOMIC DNA]</scope>
    <source>
        <strain evidence="11 12">PF-1</strain>
    </source>
</reference>
<dbReference type="OrthoDB" id="76567at2759"/>
<dbReference type="InterPro" id="IPR013085">
    <property type="entry name" value="U1-CZ_Znf_C2H2"/>
</dbReference>
<accession>A0A061H3D9</accession>
<feature type="domain" description="Matrin-type" evidence="10">
    <location>
        <begin position="6"/>
        <end position="38"/>
    </location>
</feature>
<name>A0A061H3D9_9BASI</name>
<dbReference type="PANTHER" id="PTHR31148">
    <property type="entry name" value="U1 SMALL NUCLEAR RIBONUCLEOPROTEIN C"/>
    <property type="match status" value="1"/>
</dbReference>
<dbReference type="GO" id="GO:0030627">
    <property type="term" value="F:pre-mRNA 5'-splice site binding"/>
    <property type="evidence" value="ECO:0007669"/>
    <property type="project" value="InterPro"/>
</dbReference>
<sequence length="102" mass="11255">MTKGKHYCDYCDVFLTHDSISVRKAHNSGRNHIQNVRDYYSGLEPDQVQKIIDSINKAYEERGLPKPRDLERPVGFGSSMTFGSGPMSGVGGGPGGPRCPQR</sequence>
<dbReference type="Pfam" id="PF06220">
    <property type="entry name" value="zf-U1"/>
    <property type="match status" value="1"/>
</dbReference>
<gene>
    <name evidence="11" type="ORF">PFL1_05244</name>
</gene>
<dbReference type="Gene3D" id="3.30.160.60">
    <property type="entry name" value="Classic Zinc Finger"/>
    <property type="match status" value="1"/>
</dbReference>
<comment type="subcellular location">
    <subcellularLocation>
        <location evidence="1">Nucleus</location>
    </subcellularLocation>
</comment>
<evidence type="ECO:0000313" key="11">
    <source>
        <dbReference type="EMBL" id="EPQ27322.1"/>
    </source>
</evidence>
<dbReference type="RefSeq" id="XP_007880963.1">
    <property type="nucleotide sequence ID" value="XM_007882772.1"/>
</dbReference>
<dbReference type="PROSITE" id="PS50171">
    <property type="entry name" value="ZF_MATRIN"/>
    <property type="match status" value="1"/>
</dbReference>
<evidence type="ECO:0000256" key="6">
    <source>
        <dbReference type="ARBA" id="ARBA00023242"/>
    </source>
</evidence>
<keyword evidence="3" id="KW-0863">Zinc-finger</keyword>
<keyword evidence="2" id="KW-0479">Metal-binding</keyword>
<dbReference type="eggNOG" id="KOG3454">
    <property type="taxonomic scope" value="Eukaryota"/>
</dbReference>
<dbReference type="HOGENOM" id="CLU_079697_5_0_1"/>
<evidence type="ECO:0000256" key="2">
    <source>
        <dbReference type="ARBA" id="ARBA00022723"/>
    </source>
</evidence>
<keyword evidence="6" id="KW-0539">Nucleus</keyword>
<evidence type="ECO:0000256" key="5">
    <source>
        <dbReference type="ARBA" id="ARBA00022884"/>
    </source>
</evidence>
<dbReference type="SMART" id="SM00451">
    <property type="entry name" value="ZnF_U1"/>
    <property type="match status" value="1"/>
</dbReference>
<keyword evidence="4" id="KW-0862">Zinc</keyword>
<dbReference type="GeneID" id="19319340"/>
<keyword evidence="7" id="KW-0687">Ribonucleoprotein</keyword>
<dbReference type="InterPro" id="IPR036236">
    <property type="entry name" value="Znf_C2H2_sf"/>
</dbReference>
<dbReference type="KEGG" id="pfp:PFL1_05244"/>
<evidence type="ECO:0000256" key="8">
    <source>
        <dbReference type="ARBA" id="ARBA00046357"/>
    </source>
</evidence>
<keyword evidence="5" id="KW-0694">RNA-binding</keyword>
<evidence type="ECO:0000256" key="4">
    <source>
        <dbReference type="ARBA" id="ARBA00022833"/>
    </source>
</evidence>
<dbReference type="AlphaFoldDB" id="A0A061H3D9"/>
<feature type="compositionally biased region" description="Basic and acidic residues" evidence="9">
    <location>
        <begin position="63"/>
        <end position="72"/>
    </location>
</feature>
<evidence type="ECO:0000256" key="9">
    <source>
        <dbReference type="SAM" id="MobiDB-lite"/>
    </source>
</evidence>
<dbReference type="FunFam" id="3.30.160.60:FF:000059">
    <property type="entry name" value="U1 small nuclear ribonucleoprotein C"/>
    <property type="match status" value="1"/>
</dbReference>
<dbReference type="Proteomes" id="UP000053664">
    <property type="component" value="Unassembled WGS sequence"/>
</dbReference>
<dbReference type="InterPro" id="IPR003604">
    <property type="entry name" value="Matrin/U1-like-C_Znf_C2H2"/>
</dbReference>
<protein>
    <recommendedName>
        <fullName evidence="10">Matrin-type domain-containing protein</fullName>
    </recommendedName>
</protein>